<protein>
    <submittedName>
        <fullName evidence="11">Cytochrome-c peroxidase</fullName>
    </submittedName>
</protein>
<evidence type="ECO:0000256" key="8">
    <source>
        <dbReference type="PROSITE-ProRule" id="PRU00433"/>
    </source>
</evidence>
<feature type="chain" id="PRO_5045966771" evidence="9">
    <location>
        <begin position="18"/>
        <end position="317"/>
    </location>
</feature>
<gene>
    <name evidence="11" type="ORF">ACFOWM_06925</name>
</gene>
<dbReference type="InterPro" id="IPR026259">
    <property type="entry name" value="MauG/Cytc_peroxidase"/>
</dbReference>
<reference evidence="12" key="1">
    <citation type="journal article" date="2019" name="Int. J. Syst. Evol. Microbiol.">
        <title>The Global Catalogue of Microorganisms (GCM) 10K type strain sequencing project: providing services to taxonomists for standard genome sequencing and annotation.</title>
        <authorList>
            <consortium name="The Broad Institute Genomics Platform"/>
            <consortium name="The Broad Institute Genome Sequencing Center for Infectious Disease"/>
            <person name="Wu L."/>
            <person name="Ma J."/>
        </authorList>
    </citation>
    <scope>NUCLEOTIDE SEQUENCE [LARGE SCALE GENOMIC DNA]</scope>
    <source>
        <strain evidence="12">CECT 8289</strain>
    </source>
</reference>
<dbReference type="InterPro" id="IPR051395">
    <property type="entry name" value="Cytochrome_c_Peroxidase/MauG"/>
</dbReference>
<evidence type="ECO:0000313" key="11">
    <source>
        <dbReference type="EMBL" id="MFC4262602.1"/>
    </source>
</evidence>
<evidence type="ECO:0000256" key="1">
    <source>
        <dbReference type="ARBA" id="ARBA00004418"/>
    </source>
</evidence>
<keyword evidence="7 8" id="KW-0408">Iron</keyword>
<dbReference type="GO" id="GO:0004601">
    <property type="term" value="F:peroxidase activity"/>
    <property type="evidence" value="ECO:0007669"/>
    <property type="project" value="UniProtKB-KW"/>
</dbReference>
<name>A0ABV8QQP4_9BACT</name>
<feature type="domain" description="Cytochrome c" evidence="10">
    <location>
        <begin position="32"/>
        <end position="163"/>
    </location>
</feature>
<dbReference type="SUPFAM" id="SSF46626">
    <property type="entry name" value="Cytochrome c"/>
    <property type="match status" value="2"/>
</dbReference>
<keyword evidence="6" id="KW-0560">Oxidoreductase</keyword>
<feature type="signal peptide" evidence="9">
    <location>
        <begin position="1"/>
        <end position="17"/>
    </location>
</feature>
<dbReference type="InterPro" id="IPR004852">
    <property type="entry name" value="Di-haem_cyt_c_peroxidsae"/>
</dbReference>
<evidence type="ECO:0000256" key="9">
    <source>
        <dbReference type="SAM" id="SignalP"/>
    </source>
</evidence>
<evidence type="ECO:0000256" key="2">
    <source>
        <dbReference type="ARBA" id="ARBA00022617"/>
    </source>
</evidence>
<dbReference type="Gene3D" id="1.10.760.10">
    <property type="entry name" value="Cytochrome c-like domain"/>
    <property type="match status" value="2"/>
</dbReference>
<dbReference type="InterPro" id="IPR009056">
    <property type="entry name" value="Cyt_c-like_dom"/>
</dbReference>
<dbReference type="PANTHER" id="PTHR30600">
    <property type="entry name" value="CYTOCHROME C PEROXIDASE-RELATED"/>
    <property type="match status" value="1"/>
</dbReference>
<evidence type="ECO:0000256" key="3">
    <source>
        <dbReference type="ARBA" id="ARBA00022723"/>
    </source>
</evidence>
<evidence type="ECO:0000313" key="12">
    <source>
        <dbReference type="Proteomes" id="UP001595907"/>
    </source>
</evidence>
<organism evidence="11 12">
    <name type="scientific">Ferruginibacter yonginensis</name>
    <dbReference type="NCBI Taxonomy" id="1310416"/>
    <lineage>
        <taxon>Bacteria</taxon>
        <taxon>Pseudomonadati</taxon>
        <taxon>Bacteroidota</taxon>
        <taxon>Chitinophagia</taxon>
        <taxon>Chitinophagales</taxon>
        <taxon>Chitinophagaceae</taxon>
        <taxon>Ferruginibacter</taxon>
    </lineage>
</organism>
<keyword evidence="2 8" id="KW-0349">Heme</keyword>
<dbReference type="Proteomes" id="UP001595907">
    <property type="component" value="Unassembled WGS sequence"/>
</dbReference>
<dbReference type="PANTHER" id="PTHR30600:SF10">
    <property type="entry name" value="BLL6722 PROTEIN"/>
    <property type="match status" value="1"/>
</dbReference>
<comment type="caution">
    <text evidence="11">The sequence shown here is derived from an EMBL/GenBank/DDBJ whole genome shotgun (WGS) entry which is preliminary data.</text>
</comment>
<keyword evidence="4 9" id="KW-0732">Signal</keyword>
<evidence type="ECO:0000256" key="4">
    <source>
        <dbReference type="ARBA" id="ARBA00022729"/>
    </source>
</evidence>
<keyword evidence="12" id="KW-1185">Reference proteome</keyword>
<evidence type="ECO:0000259" key="10">
    <source>
        <dbReference type="PROSITE" id="PS51007"/>
    </source>
</evidence>
<dbReference type="Pfam" id="PF03150">
    <property type="entry name" value="CCP_MauG"/>
    <property type="match status" value="1"/>
</dbReference>
<feature type="domain" description="Cytochrome c" evidence="10">
    <location>
        <begin position="182"/>
        <end position="310"/>
    </location>
</feature>
<keyword evidence="3 8" id="KW-0479">Metal-binding</keyword>
<comment type="subcellular location">
    <subcellularLocation>
        <location evidence="1">Periplasm</location>
    </subcellularLocation>
</comment>
<dbReference type="PIRSF" id="PIRSF000294">
    <property type="entry name" value="Cytochrome-c_peroxidase"/>
    <property type="match status" value="1"/>
</dbReference>
<dbReference type="PROSITE" id="PS51007">
    <property type="entry name" value="CYTC"/>
    <property type="match status" value="2"/>
</dbReference>
<sequence>MKSFFTILVLCTGIASVAGFIHENEQPTNVTTKVALGKLLFNENILSLDSSVSCASCHNPTLAFADTVAFSKGINGTLTKRNVPSVLNMANRPYFFYDGRATTLQQQALQPIAHKDEMGLPIAEAVNRLNQNSFYSKQFYHLYKQKVTEKNLADVLAAFEKSLETTNSKFDDWANNKVRFTAAEERGRQLFTGNKSKCFECHFTEDFTDDGFKNIGLFNGLQLNDSGRYNITKKKADIGKFKTPGLRNVAITAPYMHNGQFKTLEEVLAYYNQPNGFFAHQQNIDPILKKGLGLTVQEQKDIIAFLKTLTDKAYIRK</sequence>
<dbReference type="InterPro" id="IPR036909">
    <property type="entry name" value="Cyt_c-like_dom_sf"/>
</dbReference>
<dbReference type="RefSeq" id="WP_379708179.1">
    <property type="nucleotide sequence ID" value="NZ_JBHSCZ010000001.1"/>
</dbReference>
<keyword evidence="11" id="KW-0575">Peroxidase</keyword>
<accession>A0ABV8QQP4</accession>
<evidence type="ECO:0000256" key="6">
    <source>
        <dbReference type="ARBA" id="ARBA00023002"/>
    </source>
</evidence>
<dbReference type="EMBL" id="JBHSCZ010000001">
    <property type="protein sequence ID" value="MFC4262602.1"/>
    <property type="molecule type" value="Genomic_DNA"/>
</dbReference>
<evidence type="ECO:0000256" key="7">
    <source>
        <dbReference type="ARBA" id="ARBA00023004"/>
    </source>
</evidence>
<proteinExistence type="predicted"/>
<keyword evidence="5" id="KW-0574">Periplasm</keyword>
<evidence type="ECO:0000256" key="5">
    <source>
        <dbReference type="ARBA" id="ARBA00022764"/>
    </source>
</evidence>
<dbReference type="Pfam" id="PF00034">
    <property type="entry name" value="Cytochrom_C"/>
    <property type="match status" value="1"/>
</dbReference>